<evidence type="ECO:0000313" key="4">
    <source>
        <dbReference type="Proteomes" id="UP000023152"/>
    </source>
</evidence>
<feature type="domain" description="NACHT" evidence="2">
    <location>
        <begin position="175"/>
        <end position="316"/>
    </location>
</feature>
<keyword evidence="4" id="KW-1185">Reference proteome</keyword>
<dbReference type="OrthoDB" id="120976at2759"/>
<dbReference type="EMBL" id="ASPP01034289">
    <property type="protein sequence ID" value="ETO03041.1"/>
    <property type="molecule type" value="Genomic_DNA"/>
</dbReference>
<reference evidence="3 4" key="1">
    <citation type="journal article" date="2013" name="Curr. Biol.">
        <title>The Genome of the Foraminiferan Reticulomyxa filosa.</title>
        <authorList>
            <person name="Glockner G."/>
            <person name="Hulsmann N."/>
            <person name="Schleicher M."/>
            <person name="Noegel A.A."/>
            <person name="Eichinger L."/>
            <person name="Gallinger C."/>
            <person name="Pawlowski J."/>
            <person name="Sierra R."/>
            <person name="Euteneuer U."/>
            <person name="Pillet L."/>
            <person name="Moustafa A."/>
            <person name="Platzer M."/>
            <person name="Groth M."/>
            <person name="Szafranski K."/>
            <person name="Schliwa M."/>
        </authorList>
    </citation>
    <scope>NUCLEOTIDE SEQUENCE [LARGE SCALE GENOMIC DNA]</scope>
</reference>
<feature type="compositionally biased region" description="Basic and acidic residues" evidence="1">
    <location>
        <begin position="63"/>
        <end position="74"/>
    </location>
</feature>
<dbReference type="PANTHER" id="PTHR46844">
    <property type="entry name" value="SLR5058 PROTEIN"/>
    <property type="match status" value="1"/>
</dbReference>
<dbReference type="Proteomes" id="UP000023152">
    <property type="component" value="Unassembled WGS sequence"/>
</dbReference>
<dbReference type="Pfam" id="PF05729">
    <property type="entry name" value="NACHT"/>
    <property type="match status" value="1"/>
</dbReference>
<evidence type="ECO:0000313" key="3">
    <source>
        <dbReference type="EMBL" id="ETO03041.1"/>
    </source>
</evidence>
<dbReference type="InterPro" id="IPR007111">
    <property type="entry name" value="NACHT_NTPase"/>
</dbReference>
<dbReference type="AlphaFoldDB" id="X6LNT9"/>
<dbReference type="PANTHER" id="PTHR46844:SF1">
    <property type="entry name" value="SLR5058 PROTEIN"/>
    <property type="match status" value="1"/>
</dbReference>
<gene>
    <name evidence="3" type="ORF">RFI_34369</name>
</gene>
<proteinExistence type="predicted"/>
<evidence type="ECO:0000259" key="2">
    <source>
        <dbReference type="PROSITE" id="PS50837"/>
    </source>
</evidence>
<dbReference type="PROSITE" id="PS50837">
    <property type="entry name" value="NACHT"/>
    <property type="match status" value="1"/>
</dbReference>
<protein>
    <submittedName>
        <fullName evidence="3">NTPase</fullName>
    </submittedName>
</protein>
<organism evidence="3 4">
    <name type="scientific">Reticulomyxa filosa</name>
    <dbReference type="NCBI Taxonomy" id="46433"/>
    <lineage>
        <taxon>Eukaryota</taxon>
        <taxon>Sar</taxon>
        <taxon>Rhizaria</taxon>
        <taxon>Retaria</taxon>
        <taxon>Foraminifera</taxon>
        <taxon>Monothalamids</taxon>
        <taxon>Reticulomyxidae</taxon>
        <taxon>Reticulomyxa</taxon>
    </lineage>
</organism>
<accession>X6LNT9</accession>
<evidence type="ECO:0000256" key="1">
    <source>
        <dbReference type="SAM" id="MobiDB-lite"/>
    </source>
</evidence>
<dbReference type="InterPro" id="IPR027417">
    <property type="entry name" value="P-loop_NTPase"/>
</dbReference>
<sequence length="445" mass="52626">MGNQTGNKEIPETARKEGKESDKRKTQDEHEKTDEKVPVYETARVKEKNEKIKKRVYANETSEAEKENKDEELDTTKQKLMQHYQSQDKLAPLFDDPEQSIDTCYVRLALLTQQQFQQQKDKMINNQEKEKKKDYKEENGKWPNSLDYSLIYGNQTENIKLQDIWSDKENESKVRHISIQGEAGSGKSVLSQRIAYLWGNQQMWSHQFQYLLHIPLRNIINPFRHINDNSNDEKKDESNDDIEYLWPMIINALHIPQWNSNDTKCVIHSMNRLLLLLDGFDEIANEIEKNTNLKAWLQHCTSNEYYSIIITSRPNAMCEYLNNPRMLNVIGFQSQDIQNYIIAYFKNNNESDLLMKKLNNNQSLKQDKSSLNNEKWDEMTLSQLYGTLLKSYMKWNWIKSNGLNNKLNDYKILNKFEMEMDYLSEIAWEELKCGQSIISCEIQQR</sequence>
<feature type="compositionally biased region" description="Basic and acidic residues" evidence="1">
    <location>
        <begin position="9"/>
        <end position="50"/>
    </location>
</feature>
<dbReference type="SUPFAM" id="SSF52540">
    <property type="entry name" value="P-loop containing nucleoside triphosphate hydrolases"/>
    <property type="match status" value="1"/>
</dbReference>
<feature type="non-terminal residue" evidence="3">
    <location>
        <position position="445"/>
    </location>
</feature>
<feature type="region of interest" description="Disordered" evidence="1">
    <location>
        <begin position="1"/>
        <end position="74"/>
    </location>
</feature>
<name>X6LNT9_RETFI</name>
<dbReference type="Gene3D" id="3.40.50.300">
    <property type="entry name" value="P-loop containing nucleotide triphosphate hydrolases"/>
    <property type="match status" value="1"/>
</dbReference>
<comment type="caution">
    <text evidence="3">The sequence shown here is derived from an EMBL/GenBank/DDBJ whole genome shotgun (WGS) entry which is preliminary data.</text>
</comment>